<gene>
    <name evidence="1" type="ORF">V5J35_000838</name>
</gene>
<sequence>MKWQQLLIFRNERHRSLGTANAWFSRRRRRSGGGAKPRNELEPFVKWLTLLLDSELDSLSKHSQQSLPIYENFPISDIVLGTQQVEKAKPP</sequence>
<proteinExistence type="predicted"/>
<dbReference type="Proteomes" id="UP001549366">
    <property type="component" value="Unassembled WGS sequence"/>
</dbReference>
<protein>
    <submittedName>
        <fullName evidence="1">Uncharacterized protein</fullName>
    </submittedName>
</protein>
<organism evidence="1 2">
    <name type="scientific">Endozoicomonas lisbonensis</name>
    <dbReference type="NCBI Taxonomy" id="3120522"/>
    <lineage>
        <taxon>Bacteria</taxon>
        <taxon>Pseudomonadati</taxon>
        <taxon>Pseudomonadota</taxon>
        <taxon>Gammaproteobacteria</taxon>
        <taxon>Oceanospirillales</taxon>
        <taxon>Endozoicomonadaceae</taxon>
        <taxon>Endozoicomonas</taxon>
    </lineage>
</organism>
<accession>A0ABV2SD07</accession>
<comment type="caution">
    <text evidence="1">The sequence shown here is derived from an EMBL/GenBank/DDBJ whole genome shotgun (WGS) entry which is preliminary data.</text>
</comment>
<keyword evidence="2" id="KW-1185">Reference proteome</keyword>
<reference evidence="1 2" key="1">
    <citation type="submission" date="2024-06" db="EMBL/GenBank/DDBJ databases">
        <title>Genomic Encyclopedia of Type Strains, Phase V (KMG-V): Genome sequencing to study the core and pangenomes of soil and plant-associated prokaryotes.</title>
        <authorList>
            <person name="Whitman W."/>
        </authorList>
    </citation>
    <scope>NUCLEOTIDE SEQUENCE [LARGE SCALE GENOMIC DNA]</scope>
    <source>
        <strain evidence="1 2">NE40</strain>
    </source>
</reference>
<dbReference type="EMBL" id="JBEWTB010000002">
    <property type="protein sequence ID" value="MET4755646.1"/>
    <property type="molecule type" value="Genomic_DNA"/>
</dbReference>
<evidence type="ECO:0000313" key="2">
    <source>
        <dbReference type="Proteomes" id="UP001549366"/>
    </source>
</evidence>
<evidence type="ECO:0000313" key="1">
    <source>
        <dbReference type="EMBL" id="MET4755646.1"/>
    </source>
</evidence>
<name>A0ABV2SD07_9GAMM</name>